<keyword evidence="2" id="KW-1185">Reference proteome</keyword>
<dbReference type="OrthoDB" id="1494721at2"/>
<dbReference type="EMBL" id="SODV01000001">
    <property type="protein sequence ID" value="TDX01415.1"/>
    <property type="molecule type" value="Genomic_DNA"/>
</dbReference>
<dbReference type="RefSeq" id="WP_133993920.1">
    <property type="nucleotide sequence ID" value="NZ_SODV01000001.1"/>
</dbReference>
<dbReference type="Proteomes" id="UP000294498">
    <property type="component" value="Unassembled WGS sequence"/>
</dbReference>
<gene>
    <name evidence="1" type="ORF">EDB95_2450</name>
</gene>
<name>A0A4R8DVB8_9BACT</name>
<sequence length="107" mass="11788">MELSVTLNGNNHPNELLTLKTFIKRAGIEGLEGVDLARGVGPLDALKANLKKAEKPLFELVKCLQKYADNYRTRVVVKTPGGKDYTLENGKDLRPDQIQAVVDGLLK</sequence>
<comment type="caution">
    <text evidence="1">The sequence shown here is derived from an EMBL/GenBank/DDBJ whole genome shotgun (WGS) entry which is preliminary data.</text>
</comment>
<accession>A0A4R8DVB8</accession>
<protein>
    <submittedName>
        <fullName evidence="1">Uncharacterized protein</fullName>
    </submittedName>
</protein>
<evidence type="ECO:0000313" key="2">
    <source>
        <dbReference type="Proteomes" id="UP000294498"/>
    </source>
</evidence>
<dbReference type="AlphaFoldDB" id="A0A4R8DVB8"/>
<proteinExistence type="predicted"/>
<organism evidence="1 2">
    <name type="scientific">Dinghuibacter silviterrae</name>
    <dbReference type="NCBI Taxonomy" id="1539049"/>
    <lineage>
        <taxon>Bacteria</taxon>
        <taxon>Pseudomonadati</taxon>
        <taxon>Bacteroidota</taxon>
        <taxon>Chitinophagia</taxon>
        <taxon>Chitinophagales</taxon>
        <taxon>Chitinophagaceae</taxon>
        <taxon>Dinghuibacter</taxon>
    </lineage>
</organism>
<evidence type="ECO:0000313" key="1">
    <source>
        <dbReference type="EMBL" id="TDX01415.1"/>
    </source>
</evidence>
<reference evidence="1 2" key="1">
    <citation type="submission" date="2019-03" db="EMBL/GenBank/DDBJ databases">
        <title>Genomic Encyclopedia of Type Strains, Phase IV (KMG-IV): sequencing the most valuable type-strain genomes for metagenomic binning, comparative biology and taxonomic classification.</title>
        <authorList>
            <person name="Goeker M."/>
        </authorList>
    </citation>
    <scope>NUCLEOTIDE SEQUENCE [LARGE SCALE GENOMIC DNA]</scope>
    <source>
        <strain evidence="1 2">DSM 100059</strain>
    </source>
</reference>